<dbReference type="Proteomes" id="UP000026960">
    <property type="component" value="Chromosome 2"/>
</dbReference>
<proteinExistence type="predicted"/>
<evidence type="ECO:0000256" key="1">
    <source>
        <dbReference type="SAM" id="MobiDB-lite"/>
    </source>
</evidence>
<protein>
    <submittedName>
        <fullName evidence="2">Uncharacterized protein</fullName>
    </submittedName>
</protein>
<dbReference type="EnsemblPlants" id="OBART02G09700.1">
    <property type="protein sequence ID" value="OBART02G09700.1"/>
    <property type="gene ID" value="OBART02G09700"/>
</dbReference>
<evidence type="ECO:0000313" key="3">
    <source>
        <dbReference type="Proteomes" id="UP000026960"/>
    </source>
</evidence>
<accession>A0A0D3F2S8</accession>
<reference evidence="2" key="1">
    <citation type="journal article" date="2009" name="Rice">
        <title>De Novo Next Generation Sequencing of Plant Genomes.</title>
        <authorList>
            <person name="Rounsley S."/>
            <person name="Marri P.R."/>
            <person name="Yu Y."/>
            <person name="He R."/>
            <person name="Sisneros N."/>
            <person name="Goicoechea J.L."/>
            <person name="Lee S.J."/>
            <person name="Angelova A."/>
            <person name="Kudrna D."/>
            <person name="Luo M."/>
            <person name="Affourtit J."/>
            <person name="Desany B."/>
            <person name="Knight J."/>
            <person name="Niazi F."/>
            <person name="Egholm M."/>
            <person name="Wing R.A."/>
        </authorList>
    </citation>
    <scope>NUCLEOTIDE SEQUENCE [LARGE SCALE GENOMIC DNA]</scope>
    <source>
        <strain evidence="2">IRGC 105608</strain>
    </source>
</reference>
<reference evidence="2" key="2">
    <citation type="submission" date="2015-03" db="UniProtKB">
        <authorList>
            <consortium name="EnsemblPlants"/>
        </authorList>
    </citation>
    <scope>IDENTIFICATION</scope>
</reference>
<keyword evidence="3" id="KW-1185">Reference proteome</keyword>
<dbReference type="AlphaFoldDB" id="A0A0D3F2S8"/>
<feature type="compositionally biased region" description="Basic and acidic residues" evidence="1">
    <location>
        <begin position="36"/>
        <end position="45"/>
    </location>
</feature>
<dbReference type="Gramene" id="OBART02G09690.1">
    <property type="protein sequence ID" value="OBART02G09690.1"/>
    <property type="gene ID" value="OBART02G09690"/>
</dbReference>
<dbReference type="EnsemblPlants" id="OBART02G09690.1">
    <property type="protein sequence ID" value="OBART02G09690.1"/>
    <property type="gene ID" value="OBART02G09690"/>
</dbReference>
<dbReference type="PaxDb" id="65489-OBART02G09690.1"/>
<sequence length="76" mass="8229">MEVGGVQIRRPPTSRQPVRQPPTSMPANPLARPPRKSREERRGEEGAVVTVSSVVVVAPPMGGNIEGLLTKEMETE</sequence>
<organism evidence="2">
    <name type="scientific">Oryza barthii</name>
    <dbReference type="NCBI Taxonomy" id="65489"/>
    <lineage>
        <taxon>Eukaryota</taxon>
        <taxon>Viridiplantae</taxon>
        <taxon>Streptophyta</taxon>
        <taxon>Embryophyta</taxon>
        <taxon>Tracheophyta</taxon>
        <taxon>Spermatophyta</taxon>
        <taxon>Magnoliopsida</taxon>
        <taxon>Liliopsida</taxon>
        <taxon>Poales</taxon>
        <taxon>Poaceae</taxon>
        <taxon>BOP clade</taxon>
        <taxon>Oryzoideae</taxon>
        <taxon>Oryzeae</taxon>
        <taxon>Oryzinae</taxon>
        <taxon>Oryza</taxon>
    </lineage>
</organism>
<feature type="region of interest" description="Disordered" evidence="1">
    <location>
        <begin position="1"/>
        <end position="47"/>
    </location>
</feature>
<dbReference type="HOGENOM" id="CLU_2658829_0_0_1"/>
<name>A0A0D3F2S8_9ORYZ</name>
<evidence type="ECO:0000313" key="2">
    <source>
        <dbReference type="EnsemblPlants" id="OBART02G09690.1"/>
    </source>
</evidence>
<dbReference type="Gramene" id="OBART02G09700.1">
    <property type="protein sequence ID" value="OBART02G09700.1"/>
    <property type="gene ID" value="OBART02G09700"/>
</dbReference>